<dbReference type="InterPro" id="IPR045358">
    <property type="entry name" value="Ty3_capsid"/>
</dbReference>
<keyword evidence="4" id="KW-1185">Reference proteome</keyword>
<evidence type="ECO:0000313" key="3">
    <source>
        <dbReference type="EMBL" id="GAN03853.1"/>
    </source>
</evidence>
<dbReference type="OrthoDB" id="2266810at2759"/>
<gene>
    <name evidence="3" type="ORF">MAM1_0049c03308</name>
</gene>
<dbReference type="Pfam" id="PF19259">
    <property type="entry name" value="Ty3_capsid"/>
    <property type="match status" value="1"/>
</dbReference>
<name>A0A0C9MPA6_9FUNG</name>
<dbReference type="PANTHER" id="PTHR15503">
    <property type="entry name" value="LDOC1 RELATED"/>
    <property type="match status" value="1"/>
</dbReference>
<evidence type="ECO:0000256" key="1">
    <source>
        <dbReference type="SAM" id="MobiDB-lite"/>
    </source>
</evidence>
<dbReference type="EMBL" id="DF836338">
    <property type="protein sequence ID" value="GAN03853.1"/>
    <property type="molecule type" value="Genomic_DNA"/>
</dbReference>
<feature type="domain" description="Ty3 transposon capsid-like protein" evidence="2">
    <location>
        <begin position="57"/>
        <end position="221"/>
    </location>
</feature>
<feature type="compositionally biased region" description="Polar residues" evidence="1">
    <location>
        <begin position="239"/>
        <end position="255"/>
    </location>
</feature>
<reference evidence="3" key="1">
    <citation type="submission" date="2014-09" db="EMBL/GenBank/DDBJ databases">
        <title>Draft genome sequence of an oleaginous Mucoromycotina fungus Mucor ambiguus NBRC6742.</title>
        <authorList>
            <person name="Takeda I."/>
            <person name="Yamane N."/>
            <person name="Morita T."/>
            <person name="Tamano K."/>
            <person name="Machida M."/>
            <person name="Baker S."/>
            <person name="Koike H."/>
        </authorList>
    </citation>
    <scope>NUCLEOTIDE SEQUENCE</scope>
    <source>
        <strain evidence="3">NBRC 6742</strain>
    </source>
</reference>
<evidence type="ECO:0000313" key="4">
    <source>
        <dbReference type="Proteomes" id="UP000053815"/>
    </source>
</evidence>
<proteinExistence type="predicted"/>
<dbReference type="PANTHER" id="PTHR15503:SF22">
    <property type="entry name" value="TRANSPOSON TY3-I GAG POLYPROTEIN"/>
    <property type="match status" value="1"/>
</dbReference>
<accession>A0A0C9MPA6</accession>
<dbReference type="Proteomes" id="UP000053815">
    <property type="component" value="Unassembled WGS sequence"/>
</dbReference>
<sequence>MATDQAKALALQTKINLSGTETLSDDEITQLSQLLSNISLSKANDGPQLREPRVNDPRPFNGSNHDGDGYNKLENFITQLKMVFALQPSRFPNEITKVMYAASFLDGMAFEWIQPFINNIGTTMEDPTATNFEQFTASIRRMFGNVTLLSDAENKIMKTKQGNRSAAEYTTEFKRYAGLTNFNEPALLWAYKENINAQLQDELIIRQDIPSSLIEFQDLVINLDMLFRERNKKKGGQQRKLNSNFNHQQHSSPSVNHPVYQTRPSHQQPSHQGHQAESDDIRPMEIDNTTKKKTYTPLSKAEKQRRRDLNLCSYCGSADHDVLECDVAPARKQQSINANSILSQHPPTRGNATIFTFEDFLNTQSK</sequence>
<evidence type="ECO:0000259" key="2">
    <source>
        <dbReference type="Pfam" id="PF19259"/>
    </source>
</evidence>
<protein>
    <submittedName>
        <fullName evidence="3">Retrotransposon-derived protein PEG10-like</fullName>
    </submittedName>
</protein>
<organism evidence="3">
    <name type="scientific">Mucor ambiguus</name>
    <dbReference type="NCBI Taxonomy" id="91626"/>
    <lineage>
        <taxon>Eukaryota</taxon>
        <taxon>Fungi</taxon>
        <taxon>Fungi incertae sedis</taxon>
        <taxon>Mucoromycota</taxon>
        <taxon>Mucoromycotina</taxon>
        <taxon>Mucoromycetes</taxon>
        <taxon>Mucorales</taxon>
        <taxon>Mucorineae</taxon>
        <taxon>Mucoraceae</taxon>
        <taxon>Mucor</taxon>
    </lineage>
</organism>
<dbReference type="InterPro" id="IPR032567">
    <property type="entry name" value="RTL1-rel"/>
</dbReference>
<feature type="region of interest" description="Disordered" evidence="1">
    <location>
        <begin position="232"/>
        <end position="290"/>
    </location>
</feature>
<feature type="compositionally biased region" description="Basic and acidic residues" evidence="1">
    <location>
        <begin position="274"/>
        <end position="290"/>
    </location>
</feature>
<feature type="region of interest" description="Disordered" evidence="1">
    <location>
        <begin position="42"/>
        <end position="67"/>
    </location>
</feature>
<dbReference type="AlphaFoldDB" id="A0A0C9MPA6"/>
<feature type="compositionally biased region" description="Low complexity" evidence="1">
    <location>
        <begin position="264"/>
        <end position="273"/>
    </location>
</feature>